<dbReference type="GO" id="GO:0016301">
    <property type="term" value="F:kinase activity"/>
    <property type="evidence" value="ECO:0007669"/>
    <property type="project" value="UniProtKB-KW"/>
</dbReference>
<evidence type="ECO:0000259" key="3">
    <source>
        <dbReference type="Pfam" id="PF00370"/>
    </source>
</evidence>
<dbReference type="InterPro" id="IPR018485">
    <property type="entry name" value="FGGY_C"/>
</dbReference>
<keyword evidence="1" id="KW-0808">Transferase</keyword>
<dbReference type="InterPro" id="IPR050406">
    <property type="entry name" value="FGGY_Carb_Kinase"/>
</dbReference>
<dbReference type="InterPro" id="IPR043129">
    <property type="entry name" value="ATPase_NBD"/>
</dbReference>
<accession>J9FWI2</accession>
<gene>
    <name evidence="5" type="ORF">EVA_17951</name>
</gene>
<name>J9FWI2_9ZZZZ</name>
<dbReference type="InterPro" id="IPR018484">
    <property type="entry name" value="FGGY_N"/>
</dbReference>
<dbReference type="GO" id="GO:0005975">
    <property type="term" value="P:carbohydrate metabolic process"/>
    <property type="evidence" value="ECO:0007669"/>
    <property type="project" value="InterPro"/>
</dbReference>
<evidence type="ECO:0000313" key="5">
    <source>
        <dbReference type="EMBL" id="EJW93927.1"/>
    </source>
</evidence>
<protein>
    <submittedName>
        <fullName evidence="5">Xylulose kinase</fullName>
    </submittedName>
</protein>
<proteinExistence type="predicted"/>
<reference evidence="5" key="1">
    <citation type="journal article" date="2012" name="PLoS ONE">
        <title>Gene sets for utilization of primary and secondary nutrition supplies in the distal gut of endangered iberian lynx.</title>
        <authorList>
            <person name="Alcaide M."/>
            <person name="Messina E."/>
            <person name="Richter M."/>
            <person name="Bargiela R."/>
            <person name="Peplies J."/>
            <person name="Huws S.A."/>
            <person name="Newbold C.J."/>
            <person name="Golyshin P.N."/>
            <person name="Simon M.A."/>
            <person name="Lopez G."/>
            <person name="Yakimov M.M."/>
            <person name="Ferrer M."/>
        </authorList>
    </citation>
    <scope>NUCLEOTIDE SEQUENCE</scope>
</reference>
<dbReference type="PANTHER" id="PTHR43095:SF5">
    <property type="entry name" value="XYLULOSE KINASE"/>
    <property type="match status" value="1"/>
</dbReference>
<dbReference type="SUPFAM" id="SSF53067">
    <property type="entry name" value="Actin-like ATPase domain"/>
    <property type="match status" value="2"/>
</dbReference>
<dbReference type="EMBL" id="AMCI01006671">
    <property type="protein sequence ID" value="EJW93927.1"/>
    <property type="molecule type" value="Genomic_DNA"/>
</dbReference>
<feature type="domain" description="Carbohydrate kinase FGGY C-terminal" evidence="4">
    <location>
        <begin position="260"/>
        <end position="442"/>
    </location>
</feature>
<sequence>MFLLGYDIGSSSVKASLVNAESGKCVSSAFFPKTEAPIIAVRQGWAEQDPVSWWDNLKLATQAVLKESGVSGGEIKAIGISYQMHGLVCVDQQQQVLRPAIIWCDSRAVSYGEQAFRTLGEERCLSHLLNSPGNFTASKLAWVKANEPAIYERIDKVMLPGDYIAMRLSGVVCTTVSGLSEGMFWDFKNNRLADFLMDYYGLDAALIPEIRSTFSEQGFVTKTAARELGLKEGTPITYRAGDQPNNALSLNVFNPGEIASTAGTSGVVYGVNGSVNYDPKSRVNTFAHVNHTAEQTRLGTLLCINGTGILNSWVKRNIAPEGVSYDEMNVLAAKAPIGSAGVSILPFGNGAERMLENSEINCSIRGLNFNLHGKQHILRAAQEGIVFSFKYGIDVMEGMGIPVQKIHAGHANMFLSPIFRDTLAGVTGAVIELYDTDGSVGAAKGAGIGAGIYKDHNEAFATLEKLDVIEPNLTKKTEYLEVYECWKHRLEKSMADQCK</sequence>
<evidence type="ECO:0000256" key="1">
    <source>
        <dbReference type="ARBA" id="ARBA00022679"/>
    </source>
</evidence>
<keyword evidence="2 5" id="KW-0418">Kinase</keyword>
<dbReference type="Pfam" id="PF02782">
    <property type="entry name" value="FGGY_C"/>
    <property type="match status" value="1"/>
</dbReference>
<dbReference type="Pfam" id="PF00370">
    <property type="entry name" value="FGGY_N"/>
    <property type="match status" value="1"/>
</dbReference>
<feature type="domain" description="Carbohydrate kinase FGGY N-terminal" evidence="3">
    <location>
        <begin position="3"/>
        <end position="245"/>
    </location>
</feature>
<organism evidence="5">
    <name type="scientific">gut metagenome</name>
    <dbReference type="NCBI Taxonomy" id="749906"/>
    <lineage>
        <taxon>unclassified sequences</taxon>
        <taxon>metagenomes</taxon>
        <taxon>organismal metagenomes</taxon>
    </lineage>
</organism>
<dbReference type="InterPro" id="IPR000577">
    <property type="entry name" value="Carb_kinase_FGGY"/>
</dbReference>
<dbReference type="AlphaFoldDB" id="J9FWI2"/>
<dbReference type="PANTHER" id="PTHR43095">
    <property type="entry name" value="SUGAR KINASE"/>
    <property type="match status" value="1"/>
</dbReference>
<evidence type="ECO:0000256" key="2">
    <source>
        <dbReference type="ARBA" id="ARBA00022777"/>
    </source>
</evidence>
<dbReference type="Gene3D" id="3.30.420.40">
    <property type="match status" value="2"/>
</dbReference>
<evidence type="ECO:0000259" key="4">
    <source>
        <dbReference type="Pfam" id="PF02782"/>
    </source>
</evidence>
<dbReference type="CDD" id="cd07809">
    <property type="entry name" value="ASKHA_NBD_FGGY_BaXK-like"/>
    <property type="match status" value="1"/>
</dbReference>
<dbReference type="PIRSF" id="PIRSF000538">
    <property type="entry name" value="GlpK"/>
    <property type="match status" value="1"/>
</dbReference>
<comment type="caution">
    <text evidence="5">The sequence shown here is derived from an EMBL/GenBank/DDBJ whole genome shotgun (WGS) entry which is preliminary data.</text>
</comment>